<dbReference type="EMBL" id="CMVM020000127">
    <property type="status" value="NOT_ANNOTATED_CDS"/>
    <property type="molecule type" value="Genomic_DNA"/>
</dbReference>
<dbReference type="EnsemblMetazoa" id="OVOC4117.1">
    <property type="protein sequence ID" value="OVOC4117.1"/>
    <property type="gene ID" value="WBGene00240926"/>
</dbReference>
<name>A0A8R1XUU4_ONCVO</name>
<evidence type="ECO:0000256" key="1">
    <source>
        <dbReference type="SAM" id="Phobius"/>
    </source>
</evidence>
<evidence type="ECO:0000313" key="2">
    <source>
        <dbReference type="EnsemblMetazoa" id="OVOC4117.1"/>
    </source>
</evidence>
<feature type="transmembrane region" description="Helical" evidence="1">
    <location>
        <begin position="41"/>
        <end position="60"/>
    </location>
</feature>
<evidence type="ECO:0000313" key="3">
    <source>
        <dbReference type="Proteomes" id="UP000024404"/>
    </source>
</evidence>
<organism evidence="2 3">
    <name type="scientific">Onchocerca volvulus</name>
    <dbReference type="NCBI Taxonomy" id="6282"/>
    <lineage>
        <taxon>Eukaryota</taxon>
        <taxon>Metazoa</taxon>
        <taxon>Ecdysozoa</taxon>
        <taxon>Nematoda</taxon>
        <taxon>Chromadorea</taxon>
        <taxon>Rhabditida</taxon>
        <taxon>Spirurina</taxon>
        <taxon>Spiruromorpha</taxon>
        <taxon>Filarioidea</taxon>
        <taxon>Onchocercidae</taxon>
        <taxon>Onchocerca</taxon>
    </lineage>
</organism>
<keyword evidence="3" id="KW-1185">Reference proteome</keyword>
<protein>
    <submittedName>
        <fullName evidence="2">Uncharacterized protein</fullName>
    </submittedName>
</protein>
<dbReference type="AlphaFoldDB" id="A0A8R1XUU4"/>
<proteinExistence type="predicted"/>
<dbReference type="Proteomes" id="UP000024404">
    <property type="component" value="Unassembled WGS sequence"/>
</dbReference>
<sequence length="61" mass="7304">METKKKKRKMKGDIFAINMEKSQLQNGVYLIFYHSISSLKMFCKFLISTCVVFFFFSFFLL</sequence>
<keyword evidence="1" id="KW-1133">Transmembrane helix</keyword>
<accession>A0A8R1XUU4</accession>
<reference evidence="2" key="2">
    <citation type="submission" date="2022-06" db="UniProtKB">
        <authorList>
            <consortium name="EnsemblMetazoa"/>
        </authorList>
    </citation>
    <scope>IDENTIFICATION</scope>
</reference>
<reference evidence="3" key="1">
    <citation type="submission" date="2013-10" db="EMBL/GenBank/DDBJ databases">
        <title>Genome sequencing of Onchocerca volvulus.</title>
        <authorList>
            <person name="Cotton J."/>
            <person name="Tsai J."/>
            <person name="Stanley E."/>
            <person name="Tracey A."/>
            <person name="Holroyd N."/>
            <person name="Lustigman S."/>
            <person name="Berriman M."/>
        </authorList>
    </citation>
    <scope>NUCLEOTIDE SEQUENCE</scope>
</reference>
<keyword evidence="1" id="KW-0472">Membrane</keyword>
<keyword evidence="1" id="KW-0812">Transmembrane</keyword>